<feature type="transmembrane region" description="Helical" evidence="1">
    <location>
        <begin position="168"/>
        <end position="191"/>
    </location>
</feature>
<feature type="transmembrane region" description="Helical" evidence="1">
    <location>
        <begin position="105"/>
        <end position="127"/>
    </location>
</feature>
<keyword evidence="1" id="KW-0812">Transmembrane</keyword>
<dbReference type="EMBL" id="FNRY01000001">
    <property type="protein sequence ID" value="SEB94613.1"/>
    <property type="molecule type" value="Genomic_DNA"/>
</dbReference>
<evidence type="ECO:0000313" key="3">
    <source>
        <dbReference type="Proteomes" id="UP000199183"/>
    </source>
</evidence>
<name>A0A1H4NH81_9MICO</name>
<reference evidence="2 3" key="1">
    <citation type="submission" date="2016-10" db="EMBL/GenBank/DDBJ databases">
        <authorList>
            <person name="de Groot N.N."/>
        </authorList>
    </citation>
    <scope>NUCLEOTIDE SEQUENCE [LARGE SCALE GENOMIC DNA]</scope>
    <source>
        <strain evidence="2 3">DSM 21799</strain>
    </source>
</reference>
<keyword evidence="1" id="KW-0472">Membrane</keyword>
<dbReference type="Proteomes" id="UP000199183">
    <property type="component" value="Unassembled WGS sequence"/>
</dbReference>
<accession>A0A1H4NH81</accession>
<organism evidence="2 3">
    <name type="scientific">Paramicrobacterium humi</name>
    <dbReference type="NCBI Taxonomy" id="640635"/>
    <lineage>
        <taxon>Bacteria</taxon>
        <taxon>Bacillati</taxon>
        <taxon>Actinomycetota</taxon>
        <taxon>Actinomycetes</taxon>
        <taxon>Micrococcales</taxon>
        <taxon>Microbacteriaceae</taxon>
        <taxon>Paramicrobacterium</taxon>
    </lineage>
</organism>
<keyword evidence="3" id="KW-1185">Reference proteome</keyword>
<gene>
    <name evidence="2" type="ORF">SAMN04489806_2197</name>
</gene>
<dbReference type="STRING" id="640635.SAMN04489806_2197"/>
<sequence length="274" mass="29457">MDSPYPDARSWARDHSLANVPRLARLEGFAFQQHPEIVATLGDDGAAMARFARERERRRSPATRAGNAAILIVGLIAVLAPITGVAVYGDAPVHIAPTGPLDAHIAVPIAGVCFVIAALTQLVLWAVWLRQRALWSPLLLGFAVLTAVLAGFAAIGMPNSAARDGMPLGGWMLPVWLTLVIAAALAVAVVLRYRARAADPEPDAVPLAPTVSDRERARQAVAQLPEEEREAIQDDRDDALQILAERGLLDDDTLRRALDADLGTLFTLDPVREE</sequence>
<dbReference type="RefSeq" id="WP_091183928.1">
    <property type="nucleotide sequence ID" value="NZ_FNRY01000001.1"/>
</dbReference>
<feature type="transmembrane region" description="Helical" evidence="1">
    <location>
        <begin position="134"/>
        <end position="156"/>
    </location>
</feature>
<evidence type="ECO:0000256" key="1">
    <source>
        <dbReference type="SAM" id="Phobius"/>
    </source>
</evidence>
<evidence type="ECO:0000313" key="2">
    <source>
        <dbReference type="EMBL" id="SEB94613.1"/>
    </source>
</evidence>
<protein>
    <submittedName>
        <fullName evidence="2">Uncharacterized protein</fullName>
    </submittedName>
</protein>
<feature type="transmembrane region" description="Helical" evidence="1">
    <location>
        <begin position="65"/>
        <end position="85"/>
    </location>
</feature>
<keyword evidence="1" id="KW-1133">Transmembrane helix</keyword>
<proteinExistence type="predicted"/>
<dbReference type="AlphaFoldDB" id="A0A1H4NH81"/>
<dbReference type="OrthoDB" id="5065809at2"/>